<feature type="compositionally biased region" description="Basic and acidic residues" evidence="1">
    <location>
        <begin position="51"/>
        <end position="64"/>
    </location>
</feature>
<evidence type="ECO:0000313" key="3">
    <source>
        <dbReference type="Proteomes" id="UP000184028"/>
    </source>
</evidence>
<feature type="compositionally biased region" description="Low complexity" evidence="1">
    <location>
        <begin position="37"/>
        <end position="49"/>
    </location>
</feature>
<organism evidence="2 3">
    <name type="scientific">Flavobacterium chilense</name>
    <dbReference type="NCBI Taxonomy" id="946677"/>
    <lineage>
        <taxon>Bacteria</taxon>
        <taxon>Pseudomonadati</taxon>
        <taxon>Bacteroidota</taxon>
        <taxon>Flavobacteriia</taxon>
        <taxon>Flavobacteriales</taxon>
        <taxon>Flavobacteriaceae</taxon>
        <taxon>Flavobacterium</taxon>
    </lineage>
</organism>
<dbReference type="AlphaFoldDB" id="A0A1M7J6R5"/>
<feature type="region of interest" description="Disordered" evidence="1">
    <location>
        <begin position="31"/>
        <end position="64"/>
    </location>
</feature>
<accession>A0A1M7J6R5</accession>
<evidence type="ECO:0000256" key="1">
    <source>
        <dbReference type="SAM" id="MobiDB-lite"/>
    </source>
</evidence>
<reference evidence="3" key="1">
    <citation type="submission" date="2016-11" db="EMBL/GenBank/DDBJ databases">
        <authorList>
            <person name="Varghese N."/>
            <person name="Submissions S."/>
        </authorList>
    </citation>
    <scope>NUCLEOTIDE SEQUENCE [LARGE SCALE GENOMIC DNA]</scope>
    <source>
        <strain evidence="3">DSM 24724</strain>
    </source>
</reference>
<proteinExistence type="predicted"/>
<protein>
    <submittedName>
        <fullName evidence="2">Uncharacterized protein</fullName>
    </submittedName>
</protein>
<gene>
    <name evidence="2" type="ORF">SAMN05444484_106202</name>
</gene>
<keyword evidence="3" id="KW-1185">Reference proteome</keyword>
<evidence type="ECO:0000313" key="2">
    <source>
        <dbReference type="EMBL" id="SHM48819.1"/>
    </source>
</evidence>
<dbReference type="EMBL" id="FRBT01000006">
    <property type="protein sequence ID" value="SHM48819.1"/>
    <property type="molecule type" value="Genomic_DNA"/>
</dbReference>
<dbReference type="Proteomes" id="UP000184028">
    <property type="component" value="Unassembled WGS sequence"/>
</dbReference>
<sequence length="64" mass="7229">MVFLYLNFKIQVFTIKKELTHSELFFLLPQAKTPNQSTSSSSKTTSSSKIDSLDEKSKISDLEA</sequence>
<name>A0A1M7J6R5_9FLAO</name>